<accession>A0A150IZB8</accession>
<dbReference type="AlphaFoldDB" id="A0A150IZB8"/>
<protein>
    <submittedName>
        <fullName evidence="1">Methionine aminopeptidase</fullName>
    </submittedName>
</protein>
<keyword evidence="1" id="KW-0645">Protease</keyword>
<keyword evidence="1" id="KW-0031">Aminopeptidase</keyword>
<gene>
    <name evidence="1" type="ORF">AMQ22_01491</name>
</gene>
<name>A0A150IZB8_9EURY</name>
<dbReference type="InterPro" id="IPR036388">
    <property type="entry name" value="WH-like_DNA-bd_sf"/>
</dbReference>
<sequence length="59" mass="6529">MQRDGLKNYAGLKINFSLRTLIRANVIYPYNVLIDSEGGLVSQAEHSLIVTPSGCEVYT</sequence>
<keyword evidence="1" id="KW-0378">Hydrolase</keyword>
<organism evidence="1 2">
    <name type="scientific">Candidatus Methanofastidiosum methylothiophilum</name>
    <dbReference type="NCBI Taxonomy" id="1705564"/>
    <lineage>
        <taxon>Archaea</taxon>
        <taxon>Methanobacteriati</taxon>
        <taxon>Methanobacteriota</taxon>
        <taxon>Stenosarchaea group</taxon>
        <taxon>Candidatus Methanofastidiosia</taxon>
        <taxon>Candidatus Methanofastidiosales</taxon>
        <taxon>Candidatus Methanofastidiosaceae</taxon>
        <taxon>Candidatus Methanofastidiosum</taxon>
    </lineage>
</organism>
<dbReference type="Gene3D" id="1.10.10.10">
    <property type="entry name" value="Winged helix-like DNA-binding domain superfamily/Winged helix DNA-binding domain"/>
    <property type="match status" value="1"/>
</dbReference>
<proteinExistence type="predicted"/>
<dbReference type="Proteomes" id="UP000075398">
    <property type="component" value="Unassembled WGS sequence"/>
</dbReference>
<dbReference type="GO" id="GO:0004177">
    <property type="term" value="F:aminopeptidase activity"/>
    <property type="evidence" value="ECO:0007669"/>
    <property type="project" value="UniProtKB-KW"/>
</dbReference>
<reference evidence="1 2" key="1">
    <citation type="journal article" date="2016" name="ISME J.">
        <title>Chasing the elusive Euryarchaeota class WSA2: genomes reveal a uniquely fastidious methyl-reducing methanogen.</title>
        <authorList>
            <person name="Nobu M.K."/>
            <person name="Narihiro T."/>
            <person name="Kuroda K."/>
            <person name="Mei R."/>
            <person name="Liu W.T."/>
        </authorList>
    </citation>
    <scope>NUCLEOTIDE SEQUENCE [LARGE SCALE GENOMIC DNA]</scope>
    <source>
        <strain evidence="1">U1lsi0528_Bin055</strain>
    </source>
</reference>
<dbReference type="InterPro" id="IPR036005">
    <property type="entry name" value="Creatinase/aminopeptidase-like"/>
</dbReference>
<dbReference type="EMBL" id="LNGC01000077">
    <property type="protein sequence ID" value="KYC50262.1"/>
    <property type="molecule type" value="Genomic_DNA"/>
</dbReference>
<dbReference type="Gene3D" id="3.90.230.10">
    <property type="entry name" value="Creatinase/methionine aminopeptidase superfamily"/>
    <property type="match status" value="1"/>
</dbReference>
<evidence type="ECO:0000313" key="1">
    <source>
        <dbReference type="EMBL" id="KYC50262.1"/>
    </source>
</evidence>
<comment type="caution">
    <text evidence="1">The sequence shown here is derived from an EMBL/GenBank/DDBJ whole genome shotgun (WGS) entry which is preliminary data.</text>
</comment>
<evidence type="ECO:0000313" key="2">
    <source>
        <dbReference type="Proteomes" id="UP000075398"/>
    </source>
</evidence>